<dbReference type="SUPFAM" id="SSF53335">
    <property type="entry name" value="S-adenosyl-L-methionine-dependent methyltransferases"/>
    <property type="match status" value="1"/>
</dbReference>
<dbReference type="Gene3D" id="3.40.50.150">
    <property type="entry name" value="Vaccinia Virus protein VP39"/>
    <property type="match status" value="1"/>
</dbReference>
<evidence type="ECO:0000313" key="3">
    <source>
        <dbReference type="EMBL" id="GAA1734864.1"/>
    </source>
</evidence>
<dbReference type="InterPro" id="IPR029063">
    <property type="entry name" value="SAM-dependent_MTases_sf"/>
</dbReference>
<dbReference type="Pfam" id="PF13649">
    <property type="entry name" value="Methyltransf_25"/>
    <property type="match status" value="1"/>
</dbReference>
<dbReference type="InterPro" id="IPR048647">
    <property type="entry name" value="RlmA_N"/>
</dbReference>
<dbReference type="EMBL" id="BAAALS010000001">
    <property type="protein sequence ID" value="GAA1734864.1"/>
    <property type="molecule type" value="Genomic_DNA"/>
</dbReference>
<reference evidence="4" key="1">
    <citation type="journal article" date="2019" name="Int. J. Syst. Evol. Microbiol.">
        <title>The Global Catalogue of Microorganisms (GCM) 10K type strain sequencing project: providing services to taxonomists for standard genome sequencing and annotation.</title>
        <authorList>
            <consortium name="The Broad Institute Genomics Platform"/>
            <consortium name="The Broad Institute Genome Sequencing Center for Infectious Disease"/>
            <person name="Wu L."/>
            <person name="Ma J."/>
        </authorList>
    </citation>
    <scope>NUCLEOTIDE SEQUENCE [LARGE SCALE GENOMIC DNA]</scope>
    <source>
        <strain evidence="4">JCM 13249</strain>
    </source>
</reference>
<comment type="caution">
    <text evidence="3">The sequence shown here is derived from an EMBL/GenBank/DDBJ whole genome shotgun (WGS) entry which is preliminary data.</text>
</comment>
<dbReference type="InterPro" id="IPR016718">
    <property type="entry name" value="rRNA_m1G-MeTrfase_A_prd"/>
</dbReference>
<keyword evidence="4" id="KW-1185">Reference proteome</keyword>
<keyword evidence="3" id="KW-0808">Transferase</keyword>
<proteinExistence type="predicted"/>
<dbReference type="InterPro" id="IPR041698">
    <property type="entry name" value="Methyltransf_25"/>
</dbReference>
<keyword evidence="3" id="KW-0489">Methyltransferase</keyword>
<gene>
    <name evidence="3" type="ORF">GCM10009681_01310</name>
</gene>
<name>A0ABP4VTK3_9ACTN</name>
<dbReference type="GO" id="GO:0008168">
    <property type="term" value="F:methyltransferase activity"/>
    <property type="evidence" value="ECO:0007669"/>
    <property type="project" value="UniProtKB-KW"/>
</dbReference>
<feature type="domain" description="Methyltransferase" evidence="1">
    <location>
        <begin position="88"/>
        <end position="172"/>
    </location>
</feature>
<evidence type="ECO:0000313" key="4">
    <source>
        <dbReference type="Proteomes" id="UP001500655"/>
    </source>
</evidence>
<evidence type="ECO:0000259" key="1">
    <source>
        <dbReference type="Pfam" id="PF13649"/>
    </source>
</evidence>
<dbReference type="Proteomes" id="UP001500655">
    <property type="component" value="Unassembled WGS sequence"/>
</dbReference>
<organism evidence="3 4">
    <name type="scientific">Luedemannella helvata</name>
    <dbReference type="NCBI Taxonomy" id="349315"/>
    <lineage>
        <taxon>Bacteria</taxon>
        <taxon>Bacillati</taxon>
        <taxon>Actinomycetota</taxon>
        <taxon>Actinomycetes</taxon>
        <taxon>Micromonosporales</taxon>
        <taxon>Micromonosporaceae</taxon>
        <taxon>Luedemannella</taxon>
    </lineage>
</organism>
<dbReference type="GO" id="GO:0032259">
    <property type="term" value="P:methylation"/>
    <property type="evidence" value="ECO:0007669"/>
    <property type="project" value="UniProtKB-KW"/>
</dbReference>
<evidence type="ECO:0000259" key="2">
    <source>
        <dbReference type="Pfam" id="PF21302"/>
    </source>
</evidence>
<accession>A0ABP4VTK3</accession>
<dbReference type="RefSeq" id="WP_344076117.1">
    <property type="nucleotide sequence ID" value="NZ_BAAALS010000001.1"/>
</dbReference>
<dbReference type="PIRSF" id="PIRSF018249">
    <property type="entry name" value="MyrA_prd"/>
    <property type="match status" value="1"/>
</dbReference>
<sequence length="277" mass="28839">MLAQLLPDLRCPVCAGPLAAAGRAVRCPRGHSFDVARQGYLNLLAGRAPGGDDAAQVAARAQLLDSGAFDFVSRALAAHCADAGDGLVVDLGGGTGHHLAAVLDALPAARGLALDVSKAAARRAARAHPRAASVVCDAWRGLPLGDGRAALVLDVFAPRNGAEFHRVLCPGGALLVVTPRADHLAELVSAFGLLTVDPDKDVRLSRTLDRWFRSEGSWEYAHELTLSPADALTVVAMGPSARHRSPADLAAIAGTWAAPKTVTAAVRVGLYRRREDP</sequence>
<feature type="domain" description="23S rRNA (guanine(745)-N(1))-methyltransferase N-terminal" evidence="2">
    <location>
        <begin position="10"/>
        <end position="44"/>
    </location>
</feature>
<dbReference type="Pfam" id="PF21302">
    <property type="entry name" value="Zn_ribbon_RlmA"/>
    <property type="match status" value="1"/>
</dbReference>
<protein>
    <submittedName>
        <fullName evidence="3">Methyltransferase domain-containing protein</fullName>
    </submittedName>
</protein>